<comment type="caution">
    <text evidence="2">The sequence shown here is derived from an EMBL/GenBank/DDBJ whole genome shotgun (WGS) entry which is preliminary data.</text>
</comment>
<feature type="compositionally biased region" description="Low complexity" evidence="1">
    <location>
        <begin position="95"/>
        <end position="120"/>
    </location>
</feature>
<protein>
    <submittedName>
        <fullName evidence="2">Glycosyltransferase (GlcNAc)</fullName>
    </submittedName>
</protein>
<feature type="region of interest" description="Disordered" evidence="1">
    <location>
        <begin position="1"/>
        <end position="27"/>
    </location>
</feature>
<name>A0A9N8E545_9STRA</name>
<feature type="region of interest" description="Disordered" evidence="1">
    <location>
        <begin position="93"/>
        <end position="159"/>
    </location>
</feature>
<dbReference type="InterPro" id="IPR021067">
    <property type="entry name" value="Glycosyltransferase"/>
</dbReference>
<evidence type="ECO:0000313" key="2">
    <source>
        <dbReference type="EMBL" id="CAB9514020.1"/>
    </source>
</evidence>
<dbReference type="AlphaFoldDB" id="A0A9N8E545"/>
<sequence length="620" mass="69562">MGEDGVKKIRSRKAGPQSPPTVVCTASGPHSNNVELGLVISLLILTVYVFGFYESVVSVPDVGVKSVLSSKSWYRHLGENLNVARSEFTTVVSKNNNPVNNNNNNNQAPANNNNNNNNNQGGISRMDMVAGQENKPQQQHQQQPPPPANNNNKGFGKLNMPYGLPEDQIVIPPHKWPVSIRDEVDNTEPLLHSGDKKTVMTVPKLWSLPVHNYKLMSREKALQIGSCAEPDENGNVARGEACPLDQRTIFVAIASYRDFECRTTVESIFLRAKNPKRIRVGVVDQISHGEDPICNEPVKDCATDPNQALCLYVDQVDVYEMEAALSIGPVFARHIGSRLYRGEYYATQSDAHVTYTTDWDADIIDQMEQTHNEMAVLSTYLTDVQGSIDETTGRSLRNTRPIMCNTVYEGGPQGMHLRHASQPERMPSIHGAPQLQPWWAAGYSFSRGHFVVNVPYDPYQPMIFQGEEMSIGLRGYTMGYDFYAPERSVCFHHYAVGKNAAIRNKVKHFWENGDRYVGVGKKGMARLLGIVHMNPEKPLDSWDHLEEDIYGIGGVRTPEKFYETFGIDVVAKTVEGHLCTFVDDSGKMHKQFVPFLRPDGMGIDYTKTDYRFKDPWPQKQ</sequence>
<evidence type="ECO:0000313" key="3">
    <source>
        <dbReference type="Proteomes" id="UP001153069"/>
    </source>
</evidence>
<proteinExistence type="predicted"/>
<feature type="compositionally biased region" description="Low complexity" evidence="1">
    <location>
        <begin position="132"/>
        <end position="142"/>
    </location>
</feature>
<evidence type="ECO:0000256" key="1">
    <source>
        <dbReference type="SAM" id="MobiDB-lite"/>
    </source>
</evidence>
<reference evidence="2" key="1">
    <citation type="submission" date="2020-06" db="EMBL/GenBank/DDBJ databases">
        <authorList>
            <consortium name="Plant Systems Biology data submission"/>
        </authorList>
    </citation>
    <scope>NUCLEOTIDE SEQUENCE</scope>
    <source>
        <strain evidence="2">D6</strain>
    </source>
</reference>
<dbReference type="PANTHER" id="PTHR34496">
    <property type="entry name" value="GLCNAC TRANSFERASE-RELATED"/>
    <property type="match status" value="1"/>
</dbReference>
<dbReference type="Pfam" id="PF11397">
    <property type="entry name" value="GlcNAc"/>
    <property type="match status" value="1"/>
</dbReference>
<gene>
    <name evidence="2" type="ORF">SEMRO_626_G177830.1</name>
</gene>
<organism evidence="2 3">
    <name type="scientific">Seminavis robusta</name>
    <dbReference type="NCBI Taxonomy" id="568900"/>
    <lineage>
        <taxon>Eukaryota</taxon>
        <taxon>Sar</taxon>
        <taxon>Stramenopiles</taxon>
        <taxon>Ochrophyta</taxon>
        <taxon>Bacillariophyta</taxon>
        <taxon>Bacillariophyceae</taxon>
        <taxon>Bacillariophycidae</taxon>
        <taxon>Naviculales</taxon>
        <taxon>Naviculaceae</taxon>
        <taxon>Seminavis</taxon>
    </lineage>
</organism>
<keyword evidence="3" id="KW-1185">Reference proteome</keyword>
<dbReference type="Proteomes" id="UP001153069">
    <property type="component" value="Unassembled WGS sequence"/>
</dbReference>
<accession>A0A9N8E545</accession>
<dbReference type="PANTHER" id="PTHR34496:SF6">
    <property type="entry name" value="GLYCOSYLTRANSFERASE 2-LIKE DOMAIN-CONTAINING PROTEIN"/>
    <property type="match status" value="1"/>
</dbReference>
<dbReference type="EMBL" id="CAICTM010000625">
    <property type="protein sequence ID" value="CAB9514020.1"/>
    <property type="molecule type" value="Genomic_DNA"/>
</dbReference>
<dbReference type="OrthoDB" id="76265at2759"/>